<dbReference type="OrthoDB" id="2688706at2759"/>
<organism evidence="2 3">
    <name type="scientific">Grifola frondosa</name>
    <name type="common">Maitake</name>
    <name type="synonym">Polyporus frondosus</name>
    <dbReference type="NCBI Taxonomy" id="5627"/>
    <lineage>
        <taxon>Eukaryota</taxon>
        <taxon>Fungi</taxon>
        <taxon>Dikarya</taxon>
        <taxon>Basidiomycota</taxon>
        <taxon>Agaricomycotina</taxon>
        <taxon>Agaricomycetes</taxon>
        <taxon>Polyporales</taxon>
        <taxon>Grifolaceae</taxon>
        <taxon>Grifola</taxon>
    </lineage>
</organism>
<dbReference type="InterPro" id="IPR058525">
    <property type="entry name" value="DUF8212"/>
</dbReference>
<feature type="domain" description="DUF8212" evidence="1">
    <location>
        <begin position="131"/>
        <end position="154"/>
    </location>
</feature>
<dbReference type="PANTHER" id="PTHR10622:SF10">
    <property type="entry name" value="HET DOMAIN-CONTAINING PROTEIN"/>
    <property type="match status" value="1"/>
</dbReference>
<accession>A0A1C7LZL7</accession>
<dbReference type="AlphaFoldDB" id="A0A1C7LZL7"/>
<dbReference type="EMBL" id="LUGG01000015">
    <property type="protein sequence ID" value="OBZ69928.1"/>
    <property type="molecule type" value="Genomic_DNA"/>
</dbReference>
<evidence type="ECO:0000313" key="2">
    <source>
        <dbReference type="EMBL" id="OBZ69928.1"/>
    </source>
</evidence>
<name>A0A1C7LZL7_GRIFR</name>
<keyword evidence="3" id="KW-1185">Reference proteome</keyword>
<dbReference type="STRING" id="5627.A0A1C7LZL7"/>
<sequence>MYTWYNKSEVCYAYLDDVPKGVDPATPISAFGGSKWFTRGWTLQELIAPKQVVFLAQDWSDIGTRKKLVDVLRNITGIDRNVLLGLPAQLSVAQRMSWAAHRVTTREEDVAYSLMGLFGINMPTIYGEGKQAFIRLQYEIMQRSTDHSVFTWESDGVEGFLAPNPACFQPSHRDTAYCDIRGIPYDEFARAFVIEDPLPEHVVTNHGIRIRLPVRTYETEKGDIEYVAALACQKWDRWGDPCPRQNMLCALRLRLVEDTINQYRRVGLSDVDIREAEQFTSKDMYLEHDRNPATFDIHQDETPVTFLISSGELTQRELVVSELMPRRMWEVHSSGGLCLTIDGYYNSRRCGVALFREERTGQRWAIVLGTQHVQSYSRDWTSLSSSFLVMDLLVENSDDLWANLPSEPDFDNDAARMIWEHYQGLDGSEGNSTHGIFLQPSTGRHLAQFFQRSILLGRDSLT</sequence>
<comment type="caution">
    <text evidence="2">The sequence shown here is derived from an EMBL/GenBank/DDBJ whole genome shotgun (WGS) entry which is preliminary data.</text>
</comment>
<evidence type="ECO:0000313" key="3">
    <source>
        <dbReference type="Proteomes" id="UP000092993"/>
    </source>
</evidence>
<evidence type="ECO:0000259" key="1">
    <source>
        <dbReference type="Pfam" id="PF26640"/>
    </source>
</evidence>
<dbReference type="Pfam" id="PF26640">
    <property type="entry name" value="DUF8212"/>
    <property type="match status" value="1"/>
</dbReference>
<dbReference type="PANTHER" id="PTHR10622">
    <property type="entry name" value="HET DOMAIN-CONTAINING PROTEIN"/>
    <property type="match status" value="1"/>
</dbReference>
<proteinExistence type="predicted"/>
<reference evidence="2 3" key="1">
    <citation type="submission" date="2016-03" db="EMBL/GenBank/DDBJ databases">
        <title>Whole genome sequencing of Grifola frondosa 9006-11.</title>
        <authorList>
            <person name="Min B."/>
            <person name="Park H."/>
            <person name="Kim J.-G."/>
            <person name="Cho H."/>
            <person name="Oh Y.-L."/>
            <person name="Kong W.-S."/>
            <person name="Choi I.-G."/>
        </authorList>
    </citation>
    <scope>NUCLEOTIDE SEQUENCE [LARGE SCALE GENOMIC DNA]</scope>
    <source>
        <strain evidence="2 3">9006-11</strain>
    </source>
</reference>
<gene>
    <name evidence="2" type="ORF">A0H81_10581</name>
</gene>
<dbReference type="Proteomes" id="UP000092993">
    <property type="component" value="Unassembled WGS sequence"/>
</dbReference>
<protein>
    <recommendedName>
        <fullName evidence="1">DUF8212 domain-containing protein</fullName>
    </recommendedName>
</protein>